<name>A0ACC2R238_9NEOP</name>
<proteinExistence type="predicted"/>
<comment type="caution">
    <text evidence="1">The sequence shown here is derived from an EMBL/GenBank/DDBJ whole genome shotgun (WGS) entry which is preliminary data.</text>
</comment>
<reference evidence="1" key="1">
    <citation type="submission" date="2023-03" db="EMBL/GenBank/DDBJ databases">
        <title>Chromosome-level genomes of two armyworms, Mythimna separata and Mythimna loreyi, provide insights into the biosynthesis and reception of sex pheromones.</title>
        <authorList>
            <person name="Zhao H."/>
        </authorList>
    </citation>
    <scope>NUCLEOTIDE SEQUENCE</scope>
    <source>
        <strain evidence="1">BeijingLab</strain>
    </source>
</reference>
<gene>
    <name evidence="1" type="ORF">PYW08_002132</name>
</gene>
<evidence type="ECO:0000313" key="1">
    <source>
        <dbReference type="EMBL" id="KAJ8730719.1"/>
    </source>
</evidence>
<evidence type="ECO:0000313" key="2">
    <source>
        <dbReference type="Proteomes" id="UP001231649"/>
    </source>
</evidence>
<organism evidence="1 2">
    <name type="scientific">Mythimna loreyi</name>
    <dbReference type="NCBI Taxonomy" id="667449"/>
    <lineage>
        <taxon>Eukaryota</taxon>
        <taxon>Metazoa</taxon>
        <taxon>Ecdysozoa</taxon>
        <taxon>Arthropoda</taxon>
        <taxon>Hexapoda</taxon>
        <taxon>Insecta</taxon>
        <taxon>Pterygota</taxon>
        <taxon>Neoptera</taxon>
        <taxon>Endopterygota</taxon>
        <taxon>Lepidoptera</taxon>
        <taxon>Glossata</taxon>
        <taxon>Ditrysia</taxon>
        <taxon>Noctuoidea</taxon>
        <taxon>Noctuidae</taxon>
        <taxon>Noctuinae</taxon>
        <taxon>Hadenini</taxon>
        <taxon>Mythimna</taxon>
    </lineage>
</organism>
<dbReference type="EMBL" id="CM056788">
    <property type="protein sequence ID" value="KAJ8730719.1"/>
    <property type="molecule type" value="Genomic_DNA"/>
</dbReference>
<keyword evidence="2" id="KW-1185">Reference proteome</keyword>
<dbReference type="Proteomes" id="UP001231649">
    <property type="component" value="Chromosome 12"/>
</dbReference>
<accession>A0ACC2R238</accession>
<protein>
    <submittedName>
        <fullName evidence="1">Uncharacterized protein</fullName>
    </submittedName>
</protein>
<sequence>MDQLSSLIPGNAQQTLIFFVNGKKVVEENPDPEWTLLFYLRKKLLLTGTKYGCGEGGCGACTVMISQYLKTEDRVKHYAVNACLTPVCAMHGLAVTTVEGIGSTQERLHPVQERIAKAHGSQCGFCTPGIVMSMYALLRNKTKLNYADIETALQGNLCRCTGYRPIIEGFKTFIEGWESNYSREGTKNACSMGEDCCRNKEITNKSDENNELFKQSSFKPYDPTQEPIFPPELKLDNRYSDEYLFFTGENVTWIRPQTLKDLLLLKSNCLASKLVVGNSEIGVEVKFKNKVYPELLYPTIIPEMNFLKVSTEGIIIGATTTLNELSGFLQKQIDADPAKSKVYQTINEMLHWFAGDQIRNVASLVGNIITASPISDLNPILMACSAVLNIQSKNKGQKKVVIDETFFNGYRKTVLDDDDIVVSVEIPFTRSMQFFKAYKQARRKEDDISIVTSAFNIIFDPVTDTILDARLCYGGMGPTTMYAKKTSELILGHQWDQEMLNLAFESLTNEFQLDISAPGGMVDYRKSLCLSLFFRFYLYVLQLRKPGGVTNFNDKDLSGIEELVINQPYSAQCFELRDNKQVISDAVGRPITHTSALKQATGEALYCDDIPPVTGEMYLKLVFSTEAHAKIISIDAKKALLLPGVKAFLSAADLDKECNKIGPIIKDEEVFSSEIVTSRACVIGAIIASSETAAREGRDLVVVTYERIDPVIVTLEDSISHGSFFPGYPRILRKGDTTEALRNSTYVVEGHVRSGAQEHFYLETISAYAIRKEDELEIVATTQNPGEIAQIASEVLQIPFHKVVAKVKRVGGGFGGKETRASILAIPVAVAAYKLKAAVRAVLDRDEDMQVSGYRHPCLIKYKVGFTKEGIITGAKFEIYGNAGNSMDISCAMMERALVHVDNCYFIPNVEVHGYLCKTNMPSNTAFRGFGAPKSMLAAETMMRHIAEILGKTYEQIVEINLYQEGSLTHFNQKLTYCTLSRCWNECIETSNYWKRKKDVEEFNRQNRWKKKGLTIVPTKYGISFQTDVLMQAGALLLVYKDGSVLLSIGGIEMGQGLFTKMIQVASRALEIDYSKIHISEMSTDKVPNSSPTAASISSDLYGMAVVEACKVLKARIEPFKVKNSTGKWEDWVIDAYLNRVQLHATGFYAAPKIEYNPETNSGNLFEYFTYGVACSEVIIDSLTGDHQVLQTDIVMDVGESLNPAIDIGQIEGAFMQGYGFYTLEEMVFSAEGEVLSRGPGAYKIPGFSDIPKVFNVSLLKGAPNPRAVYSSKAVGEPPLFLAASVFFAIKEAIKAARSDSGVCPDFVLDAPATCARIRMACEDLITKQVKPTITSNGKPWNVIA</sequence>